<protein>
    <recommendedName>
        <fullName evidence="5">Dual-action ribosomal maturation protein DarP</fullName>
    </recommendedName>
    <alternativeName>
        <fullName evidence="5">Large ribosomal subunit assembly factor DarP</fullName>
    </alternativeName>
</protein>
<feature type="compositionally biased region" description="Basic residues" evidence="6">
    <location>
        <begin position="22"/>
        <end position="32"/>
    </location>
</feature>
<dbReference type="Gene3D" id="1.10.60.30">
    <property type="entry name" value="PSPTO4464-like domains"/>
    <property type="match status" value="2"/>
</dbReference>
<dbReference type="PANTHER" id="PTHR38101:SF1">
    <property type="entry name" value="UPF0307 PROTEIN YJGA"/>
    <property type="match status" value="1"/>
</dbReference>
<dbReference type="GO" id="GO:0019843">
    <property type="term" value="F:rRNA binding"/>
    <property type="evidence" value="ECO:0007669"/>
    <property type="project" value="UniProtKB-UniRule"/>
</dbReference>
<dbReference type="HAMAP" id="MF_00765">
    <property type="entry name" value="DarP"/>
    <property type="match status" value="1"/>
</dbReference>
<evidence type="ECO:0000313" key="8">
    <source>
        <dbReference type="Proteomes" id="UP000199533"/>
    </source>
</evidence>
<accession>A0A1I4EKA7</accession>
<name>A0A1I4EKA7_9PROT</name>
<evidence type="ECO:0000256" key="3">
    <source>
        <dbReference type="ARBA" id="ARBA00022730"/>
    </source>
</evidence>
<evidence type="ECO:0000256" key="5">
    <source>
        <dbReference type="HAMAP-Rule" id="MF_00765"/>
    </source>
</evidence>
<dbReference type="AlphaFoldDB" id="A0A1I4EKA7"/>
<dbReference type="CDD" id="cd16331">
    <property type="entry name" value="YjgA-like"/>
    <property type="match status" value="1"/>
</dbReference>
<proteinExistence type="inferred from homology"/>
<comment type="function">
    <text evidence="5">Member of a network of 50S ribosomal subunit biogenesis factors which assembles along the 30S-50S interface, preventing incorrect 23S rRNA structures from forming. Promotes peptidyl transferase center (PTC) maturation.</text>
</comment>
<dbReference type="NCBIfam" id="NF003593">
    <property type="entry name" value="PRK05255.1-1"/>
    <property type="match status" value="1"/>
</dbReference>
<dbReference type="Proteomes" id="UP000199533">
    <property type="component" value="Unassembled WGS sequence"/>
</dbReference>
<feature type="region of interest" description="Disordered" evidence="6">
    <location>
        <begin position="1"/>
        <end position="32"/>
    </location>
</feature>
<keyword evidence="3 5" id="KW-0699">rRNA-binding</keyword>
<evidence type="ECO:0000256" key="4">
    <source>
        <dbReference type="ARBA" id="ARBA00022884"/>
    </source>
</evidence>
<dbReference type="InterPro" id="IPR006839">
    <property type="entry name" value="DarP"/>
</dbReference>
<sequence>MAVQNNPDKKSEDNDNANKPSKTQRKQAMHKLQKMGEQLVELNDRQLEELNLPEMLLEAIFEARRINKFGARQRQMQYIGKLMRKIDILPIQEKLNTWQRIPFAQKVQLHQIERWRERLLNDANALTEFIKQYPTADIKQIRSLTRNTFKEKVSDKPPKSYRSLFQLIQETIQESN</sequence>
<dbReference type="OrthoDB" id="5293604at2"/>
<dbReference type="EMBL" id="FOSP01000029">
    <property type="protein sequence ID" value="SFL06188.1"/>
    <property type="molecule type" value="Genomic_DNA"/>
</dbReference>
<dbReference type="GO" id="GO:0005829">
    <property type="term" value="C:cytosol"/>
    <property type="evidence" value="ECO:0007669"/>
    <property type="project" value="TreeGrafter"/>
</dbReference>
<keyword evidence="8" id="KW-1185">Reference proteome</keyword>
<keyword evidence="2 5" id="KW-0690">Ribosome biogenesis</keyword>
<comment type="subcellular location">
    <subcellularLocation>
        <location evidence="5">Cytoplasm</location>
    </subcellularLocation>
    <text evidence="5">Associates with late stage pre-50S ribosomal subunits.</text>
</comment>
<dbReference type="RefSeq" id="WP_090701753.1">
    <property type="nucleotide sequence ID" value="NZ_FOSP01000029.1"/>
</dbReference>
<keyword evidence="1 5" id="KW-0963">Cytoplasm</keyword>
<dbReference type="InterPro" id="IPR023153">
    <property type="entry name" value="DarP_sf"/>
</dbReference>
<dbReference type="Pfam" id="PF04751">
    <property type="entry name" value="DarP"/>
    <property type="match status" value="1"/>
</dbReference>
<dbReference type="PIRSF" id="PIRSF016183">
    <property type="entry name" value="UCP016183"/>
    <property type="match status" value="1"/>
</dbReference>
<evidence type="ECO:0000256" key="2">
    <source>
        <dbReference type="ARBA" id="ARBA00022517"/>
    </source>
</evidence>
<dbReference type="GO" id="GO:1902626">
    <property type="term" value="P:assembly of large subunit precursor of preribosome"/>
    <property type="evidence" value="ECO:0007669"/>
    <property type="project" value="UniProtKB-UniRule"/>
</dbReference>
<dbReference type="PANTHER" id="PTHR38101">
    <property type="entry name" value="UPF0307 PROTEIN YJGA"/>
    <property type="match status" value="1"/>
</dbReference>
<dbReference type="STRING" id="52441.SAMN05216302_102912"/>
<evidence type="ECO:0000256" key="1">
    <source>
        <dbReference type="ARBA" id="ARBA00022490"/>
    </source>
</evidence>
<organism evidence="7 8">
    <name type="scientific">Nitrosomonas aestuarii</name>
    <dbReference type="NCBI Taxonomy" id="52441"/>
    <lineage>
        <taxon>Bacteria</taxon>
        <taxon>Pseudomonadati</taxon>
        <taxon>Pseudomonadota</taxon>
        <taxon>Betaproteobacteria</taxon>
        <taxon>Nitrosomonadales</taxon>
        <taxon>Nitrosomonadaceae</taxon>
        <taxon>Nitrosomonas</taxon>
    </lineage>
</organism>
<evidence type="ECO:0000313" key="7">
    <source>
        <dbReference type="EMBL" id="SFL06188.1"/>
    </source>
</evidence>
<gene>
    <name evidence="5" type="primary">darP</name>
    <name evidence="7" type="ORF">SAMN05216302_102912</name>
</gene>
<dbReference type="GO" id="GO:0043022">
    <property type="term" value="F:ribosome binding"/>
    <property type="evidence" value="ECO:0007669"/>
    <property type="project" value="UniProtKB-UniRule"/>
</dbReference>
<comment type="similarity">
    <text evidence="5">Belongs to the DarP family.</text>
</comment>
<dbReference type="SUPFAM" id="SSF158710">
    <property type="entry name" value="PSPTO4464-like"/>
    <property type="match status" value="1"/>
</dbReference>
<keyword evidence="4 5" id="KW-0694">RNA-binding</keyword>
<evidence type="ECO:0000256" key="6">
    <source>
        <dbReference type="SAM" id="MobiDB-lite"/>
    </source>
</evidence>
<reference evidence="8" key="1">
    <citation type="submission" date="2016-10" db="EMBL/GenBank/DDBJ databases">
        <authorList>
            <person name="Varghese N."/>
            <person name="Submissions S."/>
        </authorList>
    </citation>
    <scope>NUCLEOTIDE SEQUENCE [LARGE SCALE GENOMIC DNA]</scope>
    <source>
        <strain evidence="8">Nm69</strain>
    </source>
</reference>